<organism evidence="2 3">
    <name type="scientific">Chitinophaga parva</name>
    <dbReference type="NCBI Taxonomy" id="2169414"/>
    <lineage>
        <taxon>Bacteria</taxon>
        <taxon>Pseudomonadati</taxon>
        <taxon>Bacteroidota</taxon>
        <taxon>Chitinophagia</taxon>
        <taxon>Chitinophagales</taxon>
        <taxon>Chitinophagaceae</taxon>
        <taxon>Chitinophaga</taxon>
    </lineage>
</organism>
<dbReference type="RefSeq" id="WP_108685756.1">
    <property type="nucleotide sequence ID" value="NZ_QCYK01000001.1"/>
</dbReference>
<protein>
    <submittedName>
        <fullName evidence="2">Uncharacterized protein</fullName>
    </submittedName>
</protein>
<dbReference type="EMBL" id="QCYK01000001">
    <property type="protein sequence ID" value="PUZ29117.1"/>
    <property type="molecule type" value="Genomic_DNA"/>
</dbReference>
<accession>A0A2T7BN61</accession>
<name>A0A2T7BN61_9BACT</name>
<reference evidence="2 3" key="1">
    <citation type="submission" date="2018-04" db="EMBL/GenBank/DDBJ databases">
        <title>Chitinophaga fuyangensis sp. nov., isolated from soil in a chemical factory.</title>
        <authorList>
            <person name="Chen K."/>
        </authorList>
    </citation>
    <scope>NUCLEOTIDE SEQUENCE [LARGE SCALE GENOMIC DNA]</scope>
    <source>
        <strain evidence="2 3">LY-1</strain>
    </source>
</reference>
<keyword evidence="3" id="KW-1185">Reference proteome</keyword>
<evidence type="ECO:0000313" key="3">
    <source>
        <dbReference type="Proteomes" id="UP000244450"/>
    </source>
</evidence>
<feature type="region of interest" description="Disordered" evidence="1">
    <location>
        <begin position="115"/>
        <end position="137"/>
    </location>
</feature>
<gene>
    <name evidence="2" type="ORF">DCC81_06540</name>
</gene>
<dbReference type="Proteomes" id="UP000244450">
    <property type="component" value="Unassembled WGS sequence"/>
</dbReference>
<evidence type="ECO:0000313" key="2">
    <source>
        <dbReference type="EMBL" id="PUZ29117.1"/>
    </source>
</evidence>
<evidence type="ECO:0000256" key="1">
    <source>
        <dbReference type="SAM" id="MobiDB-lite"/>
    </source>
</evidence>
<proteinExistence type="predicted"/>
<sequence>MAKKKIRTEETIQQENARREENKQLIAAVQDIVGIRNNVAFSRRLGVDRRVIEAWKNDGAQPSTASNNAVIKSIGLDLLHSSFTNKILDIRRPSEFTLFREIAIAKEWQLIEHPESPRSAATATGQNELGKAGIKDKEGPVLSSMPEIVGILLGQSFPDVAPSEIHDGKVYLIRVTNRKPVLAVLRKFDEQTILMGTTRGEAPEQIAIKDIKELRLPPIGALH</sequence>
<dbReference type="AlphaFoldDB" id="A0A2T7BN61"/>
<comment type="caution">
    <text evidence="2">The sequence shown here is derived from an EMBL/GenBank/DDBJ whole genome shotgun (WGS) entry which is preliminary data.</text>
</comment>